<proteinExistence type="predicted"/>
<sequence>MEGGVSFTGCGPLGAVLPAFLEWAVQRPVGLCAPGFYRKNAGLGAHESRCLWS</sequence>
<name>A0ABY9E1J6_9SPIR</name>
<reference evidence="1 2" key="1">
    <citation type="submission" date="2022-05" db="EMBL/GenBank/DDBJ databases">
        <title>Treponema leporis L2 test.</title>
        <authorList>
            <person name="Cejkova D."/>
        </authorList>
    </citation>
    <scope>NUCLEOTIDE SEQUENCE [LARGE SCALE GENOMIC DNA]</scope>
    <source>
        <strain evidence="1 2">L2</strain>
    </source>
</reference>
<evidence type="ECO:0000313" key="1">
    <source>
        <dbReference type="EMBL" id="WKC72405.1"/>
    </source>
</evidence>
<evidence type="ECO:0000313" key="2">
    <source>
        <dbReference type="Proteomes" id="UP001321460"/>
    </source>
</evidence>
<dbReference type="EMBL" id="CP097901">
    <property type="protein sequence ID" value="WKC72405.1"/>
    <property type="molecule type" value="Genomic_DNA"/>
</dbReference>
<accession>A0ABY9E1J6</accession>
<gene>
    <name evidence="1" type="ORF">TPLL2_0538a</name>
</gene>
<protein>
    <submittedName>
        <fullName evidence="1">Uncharacterized protein</fullName>
    </submittedName>
</protein>
<dbReference type="Proteomes" id="UP001321460">
    <property type="component" value="Chromosome"/>
</dbReference>
<keyword evidence="2" id="KW-1185">Reference proteome</keyword>
<organism evidence="1 2">
    <name type="scientific">Treponema paraluiscuniculi</name>
    <dbReference type="NCBI Taxonomy" id="53435"/>
    <lineage>
        <taxon>Bacteria</taxon>
        <taxon>Pseudomonadati</taxon>
        <taxon>Spirochaetota</taxon>
        <taxon>Spirochaetia</taxon>
        <taxon>Spirochaetales</taxon>
        <taxon>Treponemataceae</taxon>
        <taxon>Treponema</taxon>
    </lineage>
</organism>